<evidence type="ECO:0000256" key="7">
    <source>
        <dbReference type="ARBA" id="ARBA00023172"/>
    </source>
</evidence>
<evidence type="ECO:0000256" key="5">
    <source>
        <dbReference type="ARBA" id="ARBA00022908"/>
    </source>
</evidence>
<feature type="active site" evidence="9">
    <location>
        <position position="257"/>
    </location>
</feature>
<organism evidence="12 13">
    <name type="scientific">Petropleomorpha daqingensis</name>
    <dbReference type="NCBI Taxonomy" id="2026353"/>
    <lineage>
        <taxon>Bacteria</taxon>
        <taxon>Bacillati</taxon>
        <taxon>Actinomycetota</taxon>
        <taxon>Actinomycetes</taxon>
        <taxon>Geodermatophilales</taxon>
        <taxon>Geodermatophilaceae</taxon>
        <taxon>Petropleomorpha</taxon>
    </lineage>
</organism>
<keyword evidence="4 9" id="KW-0159">Chromosome partition</keyword>
<protein>
    <recommendedName>
        <fullName evidence="9">Tyrosine recombinase XerC</fullName>
    </recommendedName>
</protein>
<dbReference type="SUPFAM" id="SSF56349">
    <property type="entry name" value="DNA breaking-rejoining enzymes"/>
    <property type="match status" value="1"/>
</dbReference>
<dbReference type="Pfam" id="PF00589">
    <property type="entry name" value="Phage_integrase"/>
    <property type="match status" value="1"/>
</dbReference>
<name>A0A853C8P3_9ACTN</name>
<dbReference type="GO" id="GO:0009037">
    <property type="term" value="F:tyrosine-based site-specific recombinase activity"/>
    <property type="evidence" value="ECO:0007669"/>
    <property type="project" value="UniProtKB-UniRule"/>
</dbReference>
<dbReference type="PANTHER" id="PTHR30349">
    <property type="entry name" value="PHAGE INTEGRASE-RELATED"/>
    <property type="match status" value="1"/>
</dbReference>
<keyword evidence="2 9" id="KW-0963">Cytoplasm</keyword>
<accession>A0A853C8P3</accession>
<keyword evidence="8 9" id="KW-0131">Cell cycle</keyword>
<evidence type="ECO:0000313" key="12">
    <source>
        <dbReference type="EMBL" id="NYJ04275.1"/>
    </source>
</evidence>
<dbReference type="InterPro" id="IPR002104">
    <property type="entry name" value="Integrase_catalytic"/>
</dbReference>
<feature type="active site" evidence="9">
    <location>
        <position position="283"/>
    </location>
</feature>
<evidence type="ECO:0000256" key="4">
    <source>
        <dbReference type="ARBA" id="ARBA00022829"/>
    </source>
</evidence>
<dbReference type="GO" id="GO:0005737">
    <property type="term" value="C:cytoplasm"/>
    <property type="evidence" value="ECO:0007669"/>
    <property type="project" value="UniProtKB-SubCell"/>
</dbReference>
<dbReference type="InterPro" id="IPR050090">
    <property type="entry name" value="Tyrosine_recombinase_XerCD"/>
</dbReference>
<feature type="domain" description="Tyr recombinase" evidence="10">
    <location>
        <begin position="121"/>
        <end position="305"/>
    </location>
</feature>
<dbReference type="GO" id="GO:0006313">
    <property type="term" value="P:DNA transposition"/>
    <property type="evidence" value="ECO:0007669"/>
    <property type="project" value="UniProtKB-UniRule"/>
</dbReference>
<dbReference type="Gene3D" id="1.10.150.130">
    <property type="match status" value="1"/>
</dbReference>
<keyword evidence="13" id="KW-1185">Reference proteome</keyword>
<dbReference type="InterPro" id="IPR023009">
    <property type="entry name" value="Tyrosine_recombinase_XerC/XerD"/>
</dbReference>
<dbReference type="GO" id="GO:0003677">
    <property type="term" value="F:DNA binding"/>
    <property type="evidence" value="ECO:0007669"/>
    <property type="project" value="UniProtKB-UniRule"/>
</dbReference>
<feature type="active site" evidence="9">
    <location>
        <position position="162"/>
    </location>
</feature>
<dbReference type="PANTHER" id="PTHR30349:SF77">
    <property type="entry name" value="TYROSINE RECOMBINASE XERC"/>
    <property type="match status" value="1"/>
</dbReference>
<dbReference type="Gene3D" id="1.10.443.10">
    <property type="entry name" value="Intergrase catalytic core"/>
    <property type="match status" value="1"/>
</dbReference>
<dbReference type="Proteomes" id="UP000541969">
    <property type="component" value="Unassembled WGS sequence"/>
</dbReference>
<sequence length="311" mass="33332">MAGSTAQTRAQLPLALAEALDGFEEHLRSSRDLSENTIRGYVGDVVQLLDHLVRRGGATVTDLDLATLRSWLAKGRTTGHSRATTARSAASARSFTAWLRRSGRAGEDVGLRLVSPKAHRTLPDVLAPDQARAVLEATSGAEEPVGLRDALVLELLYASGVRVSELIGLDVDDVDRGRRLLRVLGKGRKERSVPYGVPAEAALDAWLTRGRPALATEHSGPALLLGVRGRRLDPREARRVVHAAVRKAPGAPDIGPHGLRHSAATHVLEGGADLRSVQELLGHASLATTQIYTHVTVERLRAVHAQAHPRA</sequence>
<dbReference type="InterPro" id="IPR004107">
    <property type="entry name" value="Integrase_SAM-like_N"/>
</dbReference>
<comment type="caution">
    <text evidence="12">The sequence shown here is derived from an EMBL/GenBank/DDBJ whole genome shotgun (WGS) entry which is preliminary data.</text>
</comment>
<evidence type="ECO:0000256" key="6">
    <source>
        <dbReference type="ARBA" id="ARBA00023125"/>
    </source>
</evidence>
<evidence type="ECO:0000256" key="3">
    <source>
        <dbReference type="ARBA" id="ARBA00022618"/>
    </source>
</evidence>
<dbReference type="SUPFAM" id="SSF47823">
    <property type="entry name" value="lambda integrase-like, N-terminal domain"/>
    <property type="match status" value="1"/>
</dbReference>
<keyword evidence="6 9" id="KW-0238">DNA-binding</keyword>
<comment type="subunit">
    <text evidence="9">Forms a cyclic heterotetrameric complex composed of two molecules of XerC and two molecules of XerD.</text>
</comment>
<proteinExistence type="inferred from homology"/>
<evidence type="ECO:0000256" key="9">
    <source>
        <dbReference type="HAMAP-Rule" id="MF_01808"/>
    </source>
</evidence>
<dbReference type="PROSITE" id="PS51898">
    <property type="entry name" value="TYR_RECOMBINASE"/>
    <property type="match status" value="1"/>
</dbReference>
<evidence type="ECO:0000313" key="13">
    <source>
        <dbReference type="Proteomes" id="UP000541969"/>
    </source>
</evidence>
<dbReference type="InterPro" id="IPR010998">
    <property type="entry name" value="Integrase_recombinase_N"/>
</dbReference>
<comment type="subcellular location">
    <subcellularLocation>
        <location evidence="1 9">Cytoplasm</location>
    </subcellularLocation>
</comment>
<dbReference type="HAMAP" id="MF_01808">
    <property type="entry name" value="Recomb_XerC_XerD"/>
    <property type="match status" value="1"/>
</dbReference>
<evidence type="ECO:0000259" key="11">
    <source>
        <dbReference type="PROSITE" id="PS51900"/>
    </source>
</evidence>
<dbReference type="Pfam" id="PF02899">
    <property type="entry name" value="Phage_int_SAM_1"/>
    <property type="match status" value="1"/>
</dbReference>
<dbReference type="InterPro" id="IPR044068">
    <property type="entry name" value="CB"/>
</dbReference>
<keyword evidence="3 9" id="KW-0132">Cell division</keyword>
<dbReference type="AlphaFoldDB" id="A0A853C8P3"/>
<dbReference type="CDD" id="cd00798">
    <property type="entry name" value="INT_XerDC_C"/>
    <property type="match status" value="1"/>
</dbReference>
<dbReference type="InterPro" id="IPR013762">
    <property type="entry name" value="Integrase-like_cat_sf"/>
</dbReference>
<comment type="similarity">
    <text evidence="9">Belongs to the 'phage' integrase family. XerC subfamily.</text>
</comment>
<keyword evidence="7 9" id="KW-0233">DNA recombination</keyword>
<keyword evidence="5 9" id="KW-0229">DNA integration</keyword>
<dbReference type="InterPro" id="IPR011010">
    <property type="entry name" value="DNA_brk_join_enz"/>
</dbReference>
<feature type="active site" description="O-(3'-phospho-DNA)-tyrosine intermediate" evidence="9">
    <location>
        <position position="292"/>
    </location>
</feature>
<dbReference type="GO" id="GO:0051301">
    <property type="term" value="P:cell division"/>
    <property type="evidence" value="ECO:0007669"/>
    <property type="project" value="UniProtKB-KW"/>
</dbReference>
<feature type="active site" evidence="9">
    <location>
        <position position="186"/>
    </location>
</feature>
<dbReference type="GO" id="GO:0007059">
    <property type="term" value="P:chromosome segregation"/>
    <property type="evidence" value="ECO:0007669"/>
    <property type="project" value="UniProtKB-UniRule"/>
</dbReference>
<feature type="domain" description="Core-binding (CB)" evidence="11">
    <location>
        <begin position="14"/>
        <end position="100"/>
    </location>
</feature>
<dbReference type="RefSeq" id="WP_179715010.1">
    <property type="nucleotide sequence ID" value="NZ_JACBZT010000001.1"/>
</dbReference>
<evidence type="ECO:0000256" key="8">
    <source>
        <dbReference type="ARBA" id="ARBA00023306"/>
    </source>
</evidence>
<feature type="active site" evidence="9">
    <location>
        <position position="260"/>
    </location>
</feature>
<evidence type="ECO:0000259" key="10">
    <source>
        <dbReference type="PROSITE" id="PS51898"/>
    </source>
</evidence>
<dbReference type="EMBL" id="JACBZT010000001">
    <property type="protein sequence ID" value="NYJ04275.1"/>
    <property type="molecule type" value="Genomic_DNA"/>
</dbReference>
<evidence type="ECO:0000256" key="1">
    <source>
        <dbReference type="ARBA" id="ARBA00004496"/>
    </source>
</evidence>
<reference evidence="12 13" key="1">
    <citation type="submission" date="2020-07" db="EMBL/GenBank/DDBJ databases">
        <title>Sequencing the genomes of 1000 actinobacteria strains.</title>
        <authorList>
            <person name="Klenk H.-P."/>
        </authorList>
    </citation>
    <scope>NUCLEOTIDE SEQUENCE [LARGE SCALE GENOMIC DNA]</scope>
    <source>
        <strain evidence="12 13">DSM 104001</strain>
    </source>
</reference>
<evidence type="ECO:0000256" key="2">
    <source>
        <dbReference type="ARBA" id="ARBA00022490"/>
    </source>
</evidence>
<comment type="function">
    <text evidence="9">Site-specific tyrosine recombinase, which acts by catalyzing the cutting and rejoining of the recombining DNA molecules. The XerC-XerD complex is essential to convert dimers of the bacterial chromosome into monomers to permit their segregation at cell division. It also contributes to the segregational stability of plasmids.</text>
</comment>
<gene>
    <name evidence="9" type="primary">xerC</name>
    <name evidence="12" type="ORF">GGQ55_000553</name>
</gene>
<dbReference type="PROSITE" id="PS51900">
    <property type="entry name" value="CB"/>
    <property type="match status" value="1"/>
</dbReference>